<dbReference type="EMBL" id="JAGGLR010000017">
    <property type="protein sequence ID" value="MBP2064942.1"/>
    <property type="molecule type" value="Genomic_DNA"/>
</dbReference>
<dbReference type="GO" id="GO:0120241">
    <property type="term" value="F:2-iminobutanoate/2-iminopropanoate deaminase"/>
    <property type="evidence" value="ECO:0007669"/>
    <property type="project" value="UniProtKB-EC"/>
</dbReference>
<dbReference type="PANTHER" id="PTHR11803">
    <property type="entry name" value="2-IMINOBUTANOATE/2-IMINOPROPANOATE DEAMINASE RIDA"/>
    <property type="match status" value="1"/>
</dbReference>
<proteinExistence type="predicted"/>
<dbReference type="Proteomes" id="UP000756710">
    <property type="component" value="Unassembled WGS sequence"/>
</dbReference>
<dbReference type="InterPro" id="IPR035959">
    <property type="entry name" value="RutC-like_sf"/>
</dbReference>
<dbReference type="RefSeq" id="WP_209468891.1">
    <property type="nucleotide sequence ID" value="NZ_BAABDR010000007.1"/>
</dbReference>
<organism evidence="1 2">
    <name type="scientific">Streptomyces iranensis</name>
    <dbReference type="NCBI Taxonomy" id="576784"/>
    <lineage>
        <taxon>Bacteria</taxon>
        <taxon>Bacillati</taxon>
        <taxon>Actinomycetota</taxon>
        <taxon>Actinomycetes</taxon>
        <taxon>Kitasatosporales</taxon>
        <taxon>Streptomycetaceae</taxon>
        <taxon>Streptomyces</taxon>
        <taxon>Streptomyces violaceusniger group</taxon>
    </lineage>
</organism>
<reference evidence="1 2" key="1">
    <citation type="submission" date="2021-03" db="EMBL/GenBank/DDBJ databases">
        <title>Genomic Encyclopedia of Type Strains, Phase IV (KMG-IV): sequencing the most valuable type-strain genomes for metagenomic binning, comparative biology and taxonomic classification.</title>
        <authorList>
            <person name="Goeker M."/>
        </authorList>
    </citation>
    <scope>NUCLEOTIDE SEQUENCE [LARGE SCALE GENOMIC DNA]</scope>
    <source>
        <strain evidence="1 2">DSM 41954</strain>
    </source>
</reference>
<dbReference type="Gene3D" id="3.30.1330.40">
    <property type="entry name" value="RutC-like"/>
    <property type="match status" value="1"/>
</dbReference>
<gene>
    <name evidence="1" type="ORF">J2Z30_005968</name>
</gene>
<dbReference type="CDD" id="cd00448">
    <property type="entry name" value="YjgF_YER057c_UK114_family"/>
    <property type="match status" value="1"/>
</dbReference>
<dbReference type="Pfam" id="PF01042">
    <property type="entry name" value="Ribonuc_L-PSP"/>
    <property type="match status" value="1"/>
</dbReference>
<dbReference type="InterPro" id="IPR006175">
    <property type="entry name" value="YjgF/YER057c/UK114"/>
</dbReference>
<comment type="caution">
    <text evidence="1">The sequence shown here is derived from an EMBL/GenBank/DDBJ whole genome shotgun (WGS) entry which is preliminary data.</text>
</comment>
<keyword evidence="1" id="KW-0378">Hydrolase</keyword>
<evidence type="ECO:0000313" key="2">
    <source>
        <dbReference type="Proteomes" id="UP000756710"/>
    </source>
</evidence>
<dbReference type="EC" id="3.5.99.10" evidence="1"/>
<sequence>MASVITRNVENLPNSVPLSSSAQVGDLIFTSGMGGMDAETGEVVSDDVCEQMDVAVARTVAVLEASGCTLSDVVKVVLYLTDPADYDRINEVYVKWFGDHRPARTCIVAGGLPSRERVKLDTIASQRES</sequence>
<dbReference type="PANTHER" id="PTHR11803:SF39">
    <property type="entry name" value="2-IMINOBUTANOATE_2-IMINOPROPANOATE DEAMINASE"/>
    <property type="match status" value="1"/>
</dbReference>
<accession>A0ABS4MYW7</accession>
<name>A0ABS4MYW7_9ACTN</name>
<evidence type="ECO:0000313" key="1">
    <source>
        <dbReference type="EMBL" id="MBP2064942.1"/>
    </source>
</evidence>
<protein>
    <submittedName>
        <fullName evidence="1">2-iminobutanoate/2-iminopropanoate deaminase</fullName>
        <ecNumber evidence="1">3.5.99.10</ecNumber>
    </submittedName>
</protein>
<dbReference type="SUPFAM" id="SSF55298">
    <property type="entry name" value="YjgF-like"/>
    <property type="match status" value="1"/>
</dbReference>
<keyword evidence="2" id="KW-1185">Reference proteome</keyword>